<feature type="region of interest" description="Disordered" evidence="1">
    <location>
        <begin position="42"/>
        <end position="71"/>
    </location>
</feature>
<dbReference type="EMBL" id="FJUX01000104">
    <property type="protein sequence ID" value="CZT08336.1"/>
    <property type="molecule type" value="Genomic_DNA"/>
</dbReference>
<feature type="compositionally biased region" description="Low complexity" evidence="1">
    <location>
        <begin position="270"/>
        <end position="279"/>
    </location>
</feature>
<feature type="compositionally biased region" description="Acidic residues" evidence="1">
    <location>
        <begin position="219"/>
        <end position="234"/>
    </location>
</feature>
<dbReference type="AlphaFoldDB" id="A0A1E1LCU2"/>
<dbReference type="InterPro" id="IPR019194">
    <property type="entry name" value="Tscrpt_elong_fac_Eaf_N"/>
</dbReference>
<dbReference type="Proteomes" id="UP000178912">
    <property type="component" value="Unassembled WGS sequence"/>
</dbReference>
<name>A0A1E1LCU2_9HELO</name>
<feature type="domain" description="Transcription elongation factor Eaf N-terminal" evidence="2">
    <location>
        <begin position="14"/>
        <end position="117"/>
    </location>
</feature>
<dbReference type="Pfam" id="PF09816">
    <property type="entry name" value="EAF"/>
    <property type="match status" value="1"/>
</dbReference>
<feature type="compositionally biased region" description="Polar residues" evidence="1">
    <location>
        <begin position="45"/>
        <end position="59"/>
    </location>
</feature>
<proteinExistence type="predicted"/>
<gene>
    <name evidence="3" type="ORF">RAG0_13445</name>
</gene>
<feature type="compositionally biased region" description="Acidic residues" evidence="1">
    <location>
        <begin position="183"/>
        <end position="194"/>
    </location>
</feature>
<dbReference type="OrthoDB" id="125903at2759"/>
<evidence type="ECO:0000313" key="3">
    <source>
        <dbReference type="EMBL" id="CZT08336.1"/>
    </source>
</evidence>
<protein>
    <recommendedName>
        <fullName evidence="2">Transcription elongation factor Eaf N-terminal domain-containing protein</fullName>
    </recommendedName>
</protein>
<evidence type="ECO:0000256" key="1">
    <source>
        <dbReference type="SAM" id="MobiDB-lite"/>
    </source>
</evidence>
<keyword evidence="4" id="KW-1185">Reference proteome</keyword>
<organism evidence="3 4">
    <name type="scientific">Rhynchosporium agropyri</name>
    <dbReference type="NCBI Taxonomy" id="914238"/>
    <lineage>
        <taxon>Eukaryota</taxon>
        <taxon>Fungi</taxon>
        <taxon>Dikarya</taxon>
        <taxon>Ascomycota</taxon>
        <taxon>Pezizomycotina</taxon>
        <taxon>Leotiomycetes</taxon>
        <taxon>Helotiales</taxon>
        <taxon>Ploettnerulaceae</taxon>
        <taxon>Rhynchosporium</taxon>
    </lineage>
</organism>
<reference evidence="4" key="1">
    <citation type="submission" date="2016-03" db="EMBL/GenBank/DDBJ databases">
        <authorList>
            <person name="Guldener U."/>
        </authorList>
    </citation>
    <scope>NUCLEOTIDE SEQUENCE [LARGE SCALE GENOMIC DNA]</scope>
    <source>
        <strain evidence="4">04CH-RAC-A.6.1</strain>
    </source>
</reference>
<feature type="region of interest" description="Disordered" evidence="1">
    <location>
        <begin position="114"/>
        <end position="288"/>
    </location>
</feature>
<sequence>MAGGSIDIGQAGQYPIVLSDALMGRATSTKETYTGIRYNHKPDSALSSSHNSVHLQPSDSDPESYDLSLKDDKERYSYQGVRTSGRDQYILIFDPEKKHFVLHQVDSTFDMNLTSAPWDHNPSKLRKEYPQIPISKSQSSAPQRKVSKGSKKADPTKAAPPRRKVEKPKKAKPPTPIIREPTPEEEEEESDDGLTIEYPSAPSNYEYKPAPIFNRTNSSDEDEDAEGEEIDEEEERNHDVDYLKLPSPAVNNAGGMSDDDMELELEAELEQALNASENASESDESEEE</sequence>
<feature type="compositionally biased region" description="Acidic residues" evidence="1">
    <location>
        <begin position="257"/>
        <end position="269"/>
    </location>
</feature>
<accession>A0A1E1LCU2</accession>
<feature type="compositionally biased region" description="Basic residues" evidence="1">
    <location>
        <begin position="160"/>
        <end position="172"/>
    </location>
</feature>
<evidence type="ECO:0000259" key="2">
    <source>
        <dbReference type="Pfam" id="PF09816"/>
    </source>
</evidence>
<evidence type="ECO:0000313" key="4">
    <source>
        <dbReference type="Proteomes" id="UP000178912"/>
    </source>
</evidence>